<accession>A0AAD9Q269</accession>
<reference evidence="1" key="1">
    <citation type="journal article" date="2023" name="G3 (Bethesda)">
        <title>Whole genome assembly and annotation of the endangered Caribbean coral Acropora cervicornis.</title>
        <authorList>
            <person name="Selwyn J.D."/>
            <person name="Vollmer S.V."/>
        </authorList>
    </citation>
    <scope>NUCLEOTIDE SEQUENCE</scope>
    <source>
        <strain evidence="1">K2</strain>
    </source>
</reference>
<dbReference type="EMBL" id="JARQWQ010000081">
    <property type="protein sequence ID" value="KAK2552955.1"/>
    <property type="molecule type" value="Genomic_DNA"/>
</dbReference>
<sequence length="25" mass="3025">MALEKRGSTLLHRFTWKSKAKERHL</sequence>
<protein>
    <submittedName>
        <fullName evidence="1">Uncharacterized protein</fullName>
    </submittedName>
</protein>
<comment type="caution">
    <text evidence="1">The sequence shown here is derived from an EMBL/GenBank/DDBJ whole genome shotgun (WGS) entry which is preliminary data.</text>
</comment>
<reference evidence="1" key="2">
    <citation type="journal article" date="2023" name="Science">
        <title>Genomic signatures of disease resistance in endangered staghorn corals.</title>
        <authorList>
            <person name="Vollmer S.V."/>
            <person name="Selwyn J.D."/>
            <person name="Despard B.A."/>
            <person name="Roesel C.L."/>
        </authorList>
    </citation>
    <scope>NUCLEOTIDE SEQUENCE</scope>
    <source>
        <strain evidence="1">K2</strain>
    </source>
</reference>
<proteinExistence type="predicted"/>
<dbReference type="Proteomes" id="UP001249851">
    <property type="component" value="Unassembled WGS sequence"/>
</dbReference>
<dbReference type="AlphaFoldDB" id="A0AAD9Q269"/>
<evidence type="ECO:0000313" key="2">
    <source>
        <dbReference type="Proteomes" id="UP001249851"/>
    </source>
</evidence>
<name>A0AAD9Q269_ACRCE</name>
<organism evidence="1 2">
    <name type="scientific">Acropora cervicornis</name>
    <name type="common">Staghorn coral</name>
    <dbReference type="NCBI Taxonomy" id="6130"/>
    <lineage>
        <taxon>Eukaryota</taxon>
        <taxon>Metazoa</taxon>
        <taxon>Cnidaria</taxon>
        <taxon>Anthozoa</taxon>
        <taxon>Hexacorallia</taxon>
        <taxon>Scleractinia</taxon>
        <taxon>Astrocoeniina</taxon>
        <taxon>Acroporidae</taxon>
        <taxon>Acropora</taxon>
    </lineage>
</organism>
<gene>
    <name evidence="1" type="ORF">P5673_025656</name>
</gene>
<evidence type="ECO:0000313" key="1">
    <source>
        <dbReference type="EMBL" id="KAK2552955.1"/>
    </source>
</evidence>
<keyword evidence="2" id="KW-1185">Reference proteome</keyword>